<dbReference type="PANTHER" id="PTHR12640">
    <property type="entry name" value="RIBOPHORIN II"/>
    <property type="match status" value="1"/>
</dbReference>
<dbReference type="UniPathway" id="UPA00378"/>
<evidence type="ECO:0000256" key="1">
    <source>
        <dbReference type="ARBA" id="ARBA00002791"/>
    </source>
</evidence>
<dbReference type="EMBL" id="GISG01191194">
    <property type="protein sequence ID" value="MBA4656286.1"/>
    <property type="molecule type" value="Transcribed_RNA"/>
</dbReference>
<feature type="domain" description="Ribophorin II third" evidence="12">
    <location>
        <begin position="430"/>
        <end position="552"/>
    </location>
</feature>
<feature type="transmembrane region" description="Helical" evidence="10">
    <location>
        <begin position="664"/>
        <end position="684"/>
    </location>
</feature>
<comment type="function">
    <text evidence="1 10">Subunit of the oligosaccharyl transferase (OST) complex that catalyzes the initial transfer of a defined glycan (Glc(3)Man(9)GlcNAc(2) in eukaryotes) from the lipid carrier dolichol-pyrophosphate to an asparagine residue within an Asn-X-Ser/Thr consensus motif in nascent polypeptide chains, the first step in protein N-glycosylation. N-glycosylation occurs cotranslationally and the complex associates with the Sec61 complex at the channel-forming translocon complex that mediates protein translocation across the endoplasmic reticulum (ER). All subunits are required for a maximal enzyme activity.</text>
</comment>
<feature type="domain" description="Ribophorin II N-terminal" evidence="11">
    <location>
        <begin position="30"/>
        <end position="307"/>
    </location>
</feature>
<dbReference type="GO" id="GO:0006487">
    <property type="term" value="P:protein N-linked glycosylation"/>
    <property type="evidence" value="ECO:0007669"/>
    <property type="project" value="UniProtKB-UniRule"/>
</dbReference>
<dbReference type="InterPro" id="IPR055374">
    <property type="entry name" value="Ribophorin_II_3rd"/>
</dbReference>
<keyword evidence="8 10" id="KW-1133">Transmembrane helix</keyword>
<sequence>MPARMTRTLGFLALLLIASVSEAAIFHPVSDCHRSAALEIFKPFDGSFKSLKEAYEALRSLQILGIGENLDISASTCASIGETLKSSSGDLKDLNFALKANQILKCSVDVESFKAASVRLRAAIADASSLLDFYYSVGGLLLVKDQAADLTIQLENADRVFRSIKAFGQSDGRWRYNSNKPESSTRAAGMALETLAGVISLASADVDQSLIGTLKNDIVKLFDSIEKYDDGAMFFDEKVVDAQEYEGPLATTSSVVRGLVAFADVTSGKIDVSGDKILGLAKFFLGVGIPGNPHDFFNQIDALALLENNRISIPLILSLPATVLSLTRNDQLKVKVTTVLGSTAPPVTVKIIQATSFESKSAPIIENQDLKFNADGGFHLLDALPKDADLGIYEFVFKIALHDPNQNNIYATGGRTRVKIYFTGVVKVDAAEISVLDRDSSVESQKTLDLAADNSISLSANHLQKMRLSFQLSSPLGNAFKPHQALLKLKHETKVEHVFVVGNSGKKFEMLLDFLGLVDKLYYLSGKYDIQLTVGDAVMENSFIRSLGHIDLDLPQPPEKATRPPLQPVDPLSRFGPKAEISHMFRAPEKRPPKGLSLAFLGLTLVPLVGFLLGLLRLGVNFKNFPKSGLPAAFAILFHVGLAAVLGLYVLFWLKLNLFTTLKVLGFLGVFLVFVGHRTLSYLASTSAKLKSA</sequence>
<evidence type="ECO:0000256" key="8">
    <source>
        <dbReference type="ARBA" id="ARBA00022989"/>
    </source>
</evidence>
<feature type="transmembrane region" description="Helical" evidence="10">
    <location>
        <begin position="630"/>
        <end position="652"/>
    </location>
</feature>
<evidence type="ECO:0000256" key="4">
    <source>
        <dbReference type="ARBA" id="ARBA00009038"/>
    </source>
</evidence>
<evidence type="ECO:0000259" key="13">
    <source>
        <dbReference type="Pfam" id="PF23861"/>
    </source>
</evidence>
<evidence type="ECO:0000256" key="3">
    <source>
        <dbReference type="ARBA" id="ARBA00004922"/>
    </source>
</evidence>
<feature type="domain" description="Ribophorin II second" evidence="13">
    <location>
        <begin position="315"/>
        <end position="421"/>
    </location>
</feature>
<name>A0A7C9E479_OPUST</name>
<feature type="transmembrane region" description="Helical" evidence="10">
    <location>
        <begin position="596"/>
        <end position="618"/>
    </location>
</feature>
<feature type="signal peptide" evidence="10">
    <location>
        <begin position="1"/>
        <end position="23"/>
    </location>
</feature>
<evidence type="ECO:0000256" key="5">
    <source>
        <dbReference type="ARBA" id="ARBA00022692"/>
    </source>
</evidence>
<comment type="pathway">
    <text evidence="3 10">Protein modification; protein glycosylation.</text>
</comment>
<evidence type="ECO:0000313" key="15">
    <source>
        <dbReference type="EMBL" id="MBA4656286.1"/>
    </source>
</evidence>
<accession>A0A7C9E479</accession>
<dbReference type="AlphaFoldDB" id="A0A7C9E479"/>
<proteinExistence type="inferred from homology"/>
<dbReference type="InterPro" id="IPR056790">
    <property type="entry name" value="Ribophorin_II_C"/>
</dbReference>
<evidence type="ECO:0000259" key="14">
    <source>
        <dbReference type="Pfam" id="PF25147"/>
    </source>
</evidence>
<evidence type="ECO:0000256" key="9">
    <source>
        <dbReference type="ARBA" id="ARBA00023136"/>
    </source>
</evidence>
<evidence type="ECO:0000259" key="11">
    <source>
        <dbReference type="Pfam" id="PF05817"/>
    </source>
</evidence>
<evidence type="ECO:0000256" key="10">
    <source>
        <dbReference type="RuleBase" id="RU366029"/>
    </source>
</evidence>
<dbReference type="InterPro" id="IPR055373">
    <property type="entry name" value="Ribophorin_II_N"/>
</dbReference>
<keyword evidence="5 10" id="KW-0812">Transmembrane</keyword>
<evidence type="ECO:0000256" key="6">
    <source>
        <dbReference type="ARBA" id="ARBA00022729"/>
    </source>
</evidence>
<dbReference type="InterPro" id="IPR008814">
    <property type="entry name" value="Swp1"/>
</dbReference>
<keyword evidence="7 10" id="KW-0256">Endoplasmic reticulum</keyword>
<feature type="chain" id="PRO_5028515141" description="Dolichyl-diphosphooligosaccharide--protein glycosyltransferase subunit 2" evidence="10">
    <location>
        <begin position="24"/>
        <end position="693"/>
    </location>
</feature>
<evidence type="ECO:0000256" key="7">
    <source>
        <dbReference type="ARBA" id="ARBA00022824"/>
    </source>
</evidence>
<evidence type="ECO:0000256" key="2">
    <source>
        <dbReference type="ARBA" id="ARBA00004477"/>
    </source>
</evidence>
<dbReference type="PANTHER" id="PTHR12640:SF0">
    <property type="entry name" value="DOLICHYL-DIPHOSPHOOLIGOSACCHARIDE--PROTEIN GLYCOSYLTRANSFERASE SUBUNIT 2"/>
    <property type="match status" value="1"/>
</dbReference>
<dbReference type="Pfam" id="PF25147">
    <property type="entry name" value="Ribophorin_II_C"/>
    <property type="match status" value="1"/>
</dbReference>
<comment type="subunit">
    <text evidence="10">Component of the oligosaccharyltransferase (OST) complex.</text>
</comment>
<keyword evidence="9 10" id="KW-0472">Membrane</keyword>
<organism evidence="15">
    <name type="scientific">Opuntia streptacantha</name>
    <name type="common">Prickly pear cactus</name>
    <name type="synonym">Opuntia cardona</name>
    <dbReference type="NCBI Taxonomy" id="393608"/>
    <lineage>
        <taxon>Eukaryota</taxon>
        <taxon>Viridiplantae</taxon>
        <taxon>Streptophyta</taxon>
        <taxon>Embryophyta</taxon>
        <taxon>Tracheophyta</taxon>
        <taxon>Spermatophyta</taxon>
        <taxon>Magnoliopsida</taxon>
        <taxon>eudicotyledons</taxon>
        <taxon>Gunneridae</taxon>
        <taxon>Pentapetalae</taxon>
        <taxon>Caryophyllales</taxon>
        <taxon>Cactineae</taxon>
        <taxon>Cactaceae</taxon>
        <taxon>Opuntioideae</taxon>
        <taxon>Opuntia</taxon>
    </lineage>
</organism>
<comment type="subcellular location">
    <subcellularLocation>
        <location evidence="2 10">Endoplasmic reticulum membrane</location>
        <topology evidence="2 10">Multi-pass membrane protein</topology>
    </subcellularLocation>
</comment>
<keyword evidence="6 10" id="KW-0732">Signal</keyword>
<dbReference type="GO" id="GO:0008250">
    <property type="term" value="C:oligosaccharyltransferase complex"/>
    <property type="evidence" value="ECO:0007669"/>
    <property type="project" value="UniProtKB-UniRule"/>
</dbReference>
<dbReference type="Pfam" id="PF05817">
    <property type="entry name" value="Ribophorin_II"/>
    <property type="match status" value="1"/>
</dbReference>
<feature type="domain" description="Ribophorin II C-terminal" evidence="14">
    <location>
        <begin position="585"/>
        <end position="685"/>
    </location>
</feature>
<dbReference type="Pfam" id="PF23861">
    <property type="entry name" value="Ribophorin_II_2nd"/>
    <property type="match status" value="1"/>
</dbReference>
<dbReference type="InterPro" id="IPR055375">
    <property type="entry name" value="Ribophorin_II_2nd"/>
</dbReference>
<reference evidence="15" key="2">
    <citation type="submission" date="2020-07" db="EMBL/GenBank/DDBJ databases">
        <authorList>
            <person name="Vera ALvarez R."/>
            <person name="Arias-Moreno D.M."/>
            <person name="Jimenez-Jacinto V."/>
            <person name="Jimenez-Bremont J.F."/>
            <person name="Swaminathan K."/>
            <person name="Moose S.P."/>
            <person name="Guerrero-Gonzalez M.L."/>
            <person name="Marino-Ramirez L."/>
            <person name="Landsman D."/>
            <person name="Rodriguez-Kessler M."/>
            <person name="Delgado-Sanchez P."/>
        </authorList>
    </citation>
    <scope>NUCLEOTIDE SEQUENCE</scope>
    <source>
        <tissue evidence="15">Cladode</tissue>
    </source>
</reference>
<comment type="similarity">
    <text evidence="4 10">Belongs to the SWP1 family.</text>
</comment>
<reference evidence="15" key="1">
    <citation type="journal article" date="2013" name="J. Plant Res.">
        <title>Effect of fungi and light on seed germination of three Opuntia species from semiarid lands of central Mexico.</title>
        <authorList>
            <person name="Delgado-Sanchez P."/>
            <person name="Jimenez-Bremont J.F."/>
            <person name="Guerrero-Gonzalez Mde L."/>
            <person name="Flores J."/>
        </authorList>
    </citation>
    <scope>NUCLEOTIDE SEQUENCE</scope>
    <source>
        <tissue evidence="15">Cladode</tissue>
    </source>
</reference>
<protein>
    <recommendedName>
        <fullName evidence="10">Dolichyl-diphosphooligosaccharide--protein glycosyltransferase subunit 2</fullName>
    </recommendedName>
    <alternativeName>
        <fullName evidence="10">Ribophorin-2</fullName>
    </alternativeName>
</protein>
<dbReference type="Pfam" id="PF23860">
    <property type="entry name" value="Ribophorin_II_3rd"/>
    <property type="match status" value="1"/>
</dbReference>
<evidence type="ECO:0000259" key="12">
    <source>
        <dbReference type="Pfam" id="PF23860"/>
    </source>
</evidence>